<reference evidence="2" key="1">
    <citation type="submission" date="2014-02" db="EMBL/GenBank/DDBJ databases">
        <authorList>
            <person name="Zhao D."/>
            <person name="Dong X."/>
            <person name="Li Y."/>
            <person name="Lv L."/>
            <person name="Zhao D."/>
            <person name="Gao Y."/>
            <person name="Wang Y."/>
            <person name="Li Y."/>
        </authorList>
    </citation>
    <scope>NUCLEOTIDE SEQUENCE</scope>
    <source>
        <strain evidence="2">CGMCC 7049</strain>
    </source>
</reference>
<organism evidence="2">
    <name type="scientific">Pediococcus pentosaceus CGMCC 7049</name>
    <dbReference type="NCBI Taxonomy" id="1460385"/>
    <lineage>
        <taxon>Bacteria</taxon>
        <taxon>Bacillati</taxon>
        <taxon>Bacillota</taxon>
        <taxon>Bacilli</taxon>
        <taxon>Lactobacillales</taxon>
        <taxon>Lactobacillaceae</taxon>
        <taxon>Pediococcus</taxon>
    </lineage>
</organism>
<feature type="transmembrane region" description="Helical" evidence="1">
    <location>
        <begin position="155"/>
        <end position="175"/>
    </location>
</feature>
<feature type="transmembrane region" description="Helical" evidence="1">
    <location>
        <begin position="123"/>
        <end position="143"/>
    </location>
</feature>
<evidence type="ECO:0000313" key="2">
    <source>
        <dbReference type="EMBL" id="XBS08899.1"/>
    </source>
</evidence>
<evidence type="ECO:0000256" key="1">
    <source>
        <dbReference type="SAM" id="Phobius"/>
    </source>
</evidence>
<feature type="transmembrane region" description="Helical" evidence="1">
    <location>
        <begin position="207"/>
        <end position="225"/>
    </location>
</feature>
<proteinExistence type="predicted"/>
<name>A0AAU7NMM0_PEDPE</name>
<gene>
    <name evidence="2" type="ORF">BB06_02820</name>
</gene>
<feature type="transmembrane region" description="Helical" evidence="1">
    <location>
        <begin position="9"/>
        <end position="27"/>
    </location>
</feature>
<dbReference type="EMBL" id="CP157400">
    <property type="protein sequence ID" value="XBS08899.1"/>
    <property type="molecule type" value="Genomic_DNA"/>
</dbReference>
<evidence type="ECO:0008006" key="3">
    <source>
        <dbReference type="Google" id="ProtNLM"/>
    </source>
</evidence>
<dbReference type="RefSeq" id="WP_029257806.1">
    <property type="nucleotide sequence ID" value="NZ_CP157400.1"/>
</dbReference>
<keyword evidence="1" id="KW-0472">Membrane</keyword>
<feature type="transmembrane region" description="Helical" evidence="1">
    <location>
        <begin position="270"/>
        <end position="289"/>
    </location>
</feature>
<reference evidence="2" key="2">
    <citation type="submission" date="2024-05" db="EMBL/GenBank/DDBJ databases">
        <authorList>
            <person name="Chen H."/>
        </authorList>
    </citation>
    <scope>NUCLEOTIDE SEQUENCE</scope>
    <source>
        <strain evidence="2">CGMCC 7049</strain>
    </source>
</reference>
<protein>
    <recommendedName>
        <fullName evidence="3">HPP family protein</fullName>
    </recommendedName>
</protein>
<dbReference type="AlphaFoldDB" id="A0AAU7NMM0"/>
<sequence length="301" mass="34039">MNTIKTKMWEYIVGFLLIIGMLLGVTFFKDSEILLPEVAAMTAGMWIYHEDSWIREPRKIITIPTVTASIGFFINRTGLTYLGKILVTTFFMLLVLRIVKIYITPSLATGLFPIIVNTTHWSFLISIIISTAILMSGVLIRSLHEKSQIAYELNFKYQYIFLGIMATWIFITGLVGKPHMAAIPPIVVVFFEVLQKPTYPVKMAGKHIIVLTISATLGFITHILISSWIISALIALPLIFILLSIFKIQLPAAYAFPLLALILPHDMFDTLPITVLIASLFFFSTAYFYKKYETKKAYPQG</sequence>
<feature type="transmembrane region" description="Helical" evidence="1">
    <location>
        <begin position="232"/>
        <end position="250"/>
    </location>
</feature>
<keyword evidence="1" id="KW-1133">Transmembrane helix</keyword>
<keyword evidence="1" id="KW-0812">Transmembrane</keyword>
<accession>A0AAU7NMM0</accession>